<feature type="binding site" evidence="2">
    <location>
        <position position="107"/>
    </location>
    <ligand>
        <name>Mn(2+)</name>
        <dbReference type="ChEBI" id="CHEBI:29035"/>
        <label>2</label>
    </ligand>
</feature>
<dbReference type="CDD" id="cd03886">
    <property type="entry name" value="M20_Acy1"/>
    <property type="match status" value="1"/>
</dbReference>
<comment type="cofactor">
    <cofactor evidence="2">
        <name>Mn(2+)</name>
        <dbReference type="ChEBI" id="CHEBI:29035"/>
    </cofactor>
    <text evidence="2">The Mn(2+) ion enhances activity.</text>
</comment>
<keyword evidence="2" id="KW-0464">Manganese</keyword>
<dbReference type="PANTHER" id="PTHR11014">
    <property type="entry name" value="PEPTIDASE M20 FAMILY MEMBER"/>
    <property type="match status" value="1"/>
</dbReference>
<dbReference type="SUPFAM" id="SSF53187">
    <property type="entry name" value="Zn-dependent exopeptidases"/>
    <property type="match status" value="1"/>
</dbReference>
<feature type="domain" description="Peptidase M20 dimerisation" evidence="3">
    <location>
        <begin position="190"/>
        <end position="285"/>
    </location>
</feature>
<feature type="binding site" evidence="2">
    <location>
        <position position="167"/>
    </location>
    <ligand>
        <name>Mn(2+)</name>
        <dbReference type="ChEBI" id="CHEBI:29035"/>
        <label>2</label>
    </ligand>
</feature>
<dbReference type="RefSeq" id="WP_195168867.1">
    <property type="nucleotide sequence ID" value="NZ_CP062983.1"/>
</dbReference>
<dbReference type="PIRSF" id="PIRSF005962">
    <property type="entry name" value="Pept_M20D_amidohydro"/>
    <property type="match status" value="1"/>
</dbReference>
<dbReference type="GO" id="GO:0046872">
    <property type="term" value="F:metal ion binding"/>
    <property type="evidence" value="ECO:0007669"/>
    <property type="project" value="UniProtKB-KW"/>
</dbReference>
<feature type="binding site" evidence="2">
    <location>
        <position position="105"/>
    </location>
    <ligand>
        <name>Mn(2+)</name>
        <dbReference type="ChEBI" id="CHEBI:29035"/>
        <label>2</label>
    </ligand>
</feature>
<accession>A0A7S8E5K3</accession>
<dbReference type="InterPro" id="IPR036264">
    <property type="entry name" value="Bact_exopeptidase_dim_dom"/>
</dbReference>
<dbReference type="AlphaFoldDB" id="A0A7S8E5K3"/>
<evidence type="ECO:0000313" key="4">
    <source>
        <dbReference type="EMBL" id="QPC80792.1"/>
    </source>
</evidence>
<dbReference type="GO" id="GO:0050118">
    <property type="term" value="F:N-acetyldiaminopimelate deacetylase activity"/>
    <property type="evidence" value="ECO:0007669"/>
    <property type="project" value="UniProtKB-ARBA"/>
</dbReference>
<reference evidence="4 5" key="1">
    <citation type="submission" date="2020-02" db="EMBL/GenBank/DDBJ databases">
        <authorList>
            <person name="Zheng R.K."/>
            <person name="Sun C.M."/>
        </authorList>
    </citation>
    <scope>NUCLEOTIDE SEQUENCE [LARGE SCALE GENOMIC DNA]</scope>
    <source>
        <strain evidence="5">rifampicinis</strain>
    </source>
</reference>
<dbReference type="Proteomes" id="UP000594468">
    <property type="component" value="Chromosome"/>
</dbReference>
<dbReference type="InterPro" id="IPR017439">
    <property type="entry name" value="Amidohydrolase"/>
</dbReference>
<evidence type="ECO:0000256" key="1">
    <source>
        <dbReference type="ARBA" id="ARBA00022801"/>
    </source>
</evidence>
<evidence type="ECO:0000259" key="3">
    <source>
        <dbReference type="Pfam" id="PF07687"/>
    </source>
</evidence>
<gene>
    <name evidence="4" type="ORF">G4Y79_13850</name>
</gene>
<dbReference type="Gene3D" id="3.40.630.10">
    <property type="entry name" value="Zn peptidases"/>
    <property type="match status" value="1"/>
</dbReference>
<protein>
    <submittedName>
        <fullName evidence="4">Amidohydrolase</fullName>
    </submittedName>
</protein>
<dbReference type="Pfam" id="PF01546">
    <property type="entry name" value="Peptidase_M20"/>
    <property type="match status" value="1"/>
</dbReference>
<organism evidence="4 5">
    <name type="scientific">Phototrophicus methaneseepsis</name>
    <dbReference type="NCBI Taxonomy" id="2710758"/>
    <lineage>
        <taxon>Bacteria</taxon>
        <taxon>Bacillati</taxon>
        <taxon>Chloroflexota</taxon>
        <taxon>Candidatus Thermofontia</taxon>
        <taxon>Phototrophicales</taxon>
        <taxon>Phototrophicaceae</taxon>
        <taxon>Phototrophicus</taxon>
    </lineage>
</organism>
<keyword evidence="1 4" id="KW-0378">Hydrolase</keyword>
<dbReference type="GO" id="GO:0019877">
    <property type="term" value="P:diaminopimelate biosynthetic process"/>
    <property type="evidence" value="ECO:0007669"/>
    <property type="project" value="UniProtKB-ARBA"/>
</dbReference>
<dbReference type="InterPro" id="IPR002933">
    <property type="entry name" value="Peptidase_M20"/>
</dbReference>
<dbReference type="KEGG" id="pmet:G4Y79_13850"/>
<dbReference type="Gene3D" id="3.30.70.360">
    <property type="match status" value="1"/>
</dbReference>
<feature type="binding site" evidence="2">
    <location>
        <position position="366"/>
    </location>
    <ligand>
        <name>Mn(2+)</name>
        <dbReference type="ChEBI" id="CHEBI:29035"/>
        <label>2</label>
    </ligand>
</feature>
<evidence type="ECO:0000256" key="2">
    <source>
        <dbReference type="PIRSR" id="PIRSR005962-1"/>
    </source>
</evidence>
<dbReference type="EMBL" id="CP062983">
    <property type="protein sequence ID" value="QPC80792.1"/>
    <property type="molecule type" value="Genomic_DNA"/>
</dbReference>
<dbReference type="NCBIfam" id="TIGR01891">
    <property type="entry name" value="amidohydrolases"/>
    <property type="match status" value="1"/>
</dbReference>
<dbReference type="PANTHER" id="PTHR11014:SF63">
    <property type="entry name" value="METALLOPEPTIDASE, PUTATIVE (AFU_ORTHOLOGUE AFUA_6G09600)-RELATED"/>
    <property type="match status" value="1"/>
</dbReference>
<name>A0A7S8E5K3_9CHLR</name>
<evidence type="ECO:0000313" key="5">
    <source>
        <dbReference type="Proteomes" id="UP000594468"/>
    </source>
</evidence>
<feature type="binding site" evidence="2">
    <location>
        <position position="141"/>
    </location>
    <ligand>
        <name>Mn(2+)</name>
        <dbReference type="ChEBI" id="CHEBI:29035"/>
        <label>2</label>
    </ligand>
</feature>
<proteinExistence type="predicted"/>
<dbReference type="InterPro" id="IPR011650">
    <property type="entry name" value="Peptidase_M20_dimer"/>
</dbReference>
<sequence>MMATNDFEAQAVAMRDQLVARRREFHMHPEISFEEVWTAGVVADALRDLGLEVQTGMAQTGVVAVLEGEKDGPTILVRSDMDALPVLEANDVPYASKIEGKMHACGHDGHMSVILGTAELLQARRQELAGRVKFVFQPAEEVGQGAMRMVEEGALQDPKPDYAIGLHLWNELPVGAIGLDSGTVMAAVSNFDVEIKGVGGHGGIPQETVDPVVCASHIVTALQTIVSRNVSPLDTVVISVTMVKAGSAHNVIPSRASLHGTLRTFTVETRDKVVERMHTLCESVAAGFDCTAHVNVEHHTKPVINDEKLVERARQSFDALKLPGWHYVTTRTMAGEDFSEFAQDCPGLFFFVGSANAERGLNYPHHHERFDIDEASLPTAVALLSAAVFDLLKDGPSNGK</sequence>
<keyword evidence="5" id="KW-1185">Reference proteome</keyword>
<keyword evidence="2" id="KW-0479">Metal-binding</keyword>
<dbReference type="Pfam" id="PF07687">
    <property type="entry name" value="M20_dimer"/>
    <property type="match status" value="1"/>
</dbReference>
<dbReference type="FunFam" id="3.30.70.360:FF:000001">
    <property type="entry name" value="N-acetyldiaminopimelate deacetylase"/>
    <property type="match status" value="1"/>
</dbReference>
<dbReference type="SUPFAM" id="SSF55031">
    <property type="entry name" value="Bacterial exopeptidase dimerisation domain"/>
    <property type="match status" value="1"/>
</dbReference>